<evidence type="ECO:0000313" key="1">
    <source>
        <dbReference type="EMBL" id="KAH3750318.1"/>
    </source>
</evidence>
<protein>
    <submittedName>
        <fullName evidence="1">Uncharacterized protein</fullName>
    </submittedName>
</protein>
<organism evidence="1 2">
    <name type="scientific">Dreissena polymorpha</name>
    <name type="common">Zebra mussel</name>
    <name type="synonym">Mytilus polymorpha</name>
    <dbReference type="NCBI Taxonomy" id="45954"/>
    <lineage>
        <taxon>Eukaryota</taxon>
        <taxon>Metazoa</taxon>
        <taxon>Spiralia</taxon>
        <taxon>Lophotrochozoa</taxon>
        <taxon>Mollusca</taxon>
        <taxon>Bivalvia</taxon>
        <taxon>Autobranchia</taxon>
        <taxon>Heteroconchia</taxon>
        <taxon>Euheterodonta</taxon>
        <taxon>Imparidentia</taxon>
        <taxon>Neoheterodontei</taxon>
        <taxon>Myida</taxon>
        <taxon>Dreissenoidea</taxon>
        <taxon>Dreissenidae</taxon>
        <taxon>Dreissena</taxon>
    </lineage>
</organism>
<keyword evidence="2" id="KW-1185">Reference proteome</keyword>
<reference evidence="1" key="2">
    <citation type="submission" date="2020-11" db="EMBL/GenBank/DDBJ databases">
        <authorList>
            <person name="McCartney M.A."/>
            <person name="Auch B."/>
            <person name="Kono T."/>
            <person name="Mallez S."/>
            <person name="Becker A."/>
            <person name="Gohl D.M."/>
            <person name="Silverstein K.A.T."/>
            <person name="Koren S."/>
            <person name="Bechman K.B."/>
            <person name="Herman A."/>
            <person name="Abrahante J.E."/>
            <person name="Garbe J."/>
        </authorList>
    </citation>
    <scope>NUCLEOTIDE SEQUENCE</scope>
    <source>
        <strain evidence="1">Duluth1</strain>
        <tissue evidence="1">Whole animal</tissue>
    </source>
</reference>
<gene>
    <name evidence="1" type="ORF">DPMN_184838</name>
</gene>
<name>A0A9D4DJZ5_DREPO</name>
<proteinExistence type="predicted"/>
<dbReference type="Proteomes" id="UP000828390">
    <property type="component" value="Unassembled WGS sequence"/>
</dbReference>
<accession>A0A9D4DJZ5</accession>
<dbReference type="AlphaFoldDB" id="A0A9D4DJZ5"/>
<sequence length="78" mass="8900">MPGADEAAFLMALLSYYYLSETIRDRNILVDIFREQPEKTTHNCGLSKYNRIEKINKHGREFVGGGALLQEAQLVAQR</sequence>
<reference evidence="1" key="1">
    <citation type="journal article" date="2019" name="bioRxiv">
        <title>The Genome of the Zebra Mussel, Dreissena polymorpha: A Resource for Invasive Species Research.</title>
        <authorList>
            <person name="McCartney M.A."/>
            <person name="Auch B."/>
            <person name="Kono T."/>
            <person name="Mallez S."/>
            <person name="Zhang Y."/>
            <person name="Obille A."/>
            <person name="Becker A."/>
            <person name="Abrahante J.E."/>
            <person name="Garbe J."/>
            <person name="Badalamenti J.P."/>
            <person name="Herman A."/>
            <person name="Mangelson H."/>
            <person name="Liachko I."/>
            <person name="Sullivan S."/>
            <person name="Sone E.D."/>
            <person name="Koren S."/>
            <person name="Silverstein K.A.T."/>
            <person name="Beckman K.B."/>
            <person name="Gohl D.M."/>
        </authorList>
    </citation>
    <scope>NUCLEOTIDE SEQUENCE</scope>
    <source>
        <strain evidence="1">Duluth1</strain>
        <tissue evidence="1">Whole animal</tissue>
    </source>
</reference>
<comment type="caution">
    <text evidence="1">The sequence shown here is derived from an EMBL/GenBank/DDBJ whole genome shotgun (WGS) entry which is preliminary data.</text>
</comment>
<evidence type="ECO:0000313" key="2">
    <source>
        <dbReference type="Proteomes" id="UP000828390"/>
    </source>
</evidence>
<dbReference type="EMBL" id="JAIWYP010000010">
    <property type="protein sequence ID" value="KAH3750318.1"/>
    <property type="molecule type" value="Genomic_DNA"/>
</dbReference>